<accession>A0A2P1JR59</accession>
<dbReference type="RefSeq" id="YP_009963620.1">
    <property type="nucleotide sequence ID" value="NC_051721.1"/>
</dbReference>
<feature type="region of interest" description="Disordered" evidence="1">
    <location>
        <begin position="781"/>
        <end position="807"/>
    </location>
</feature>
<dbReference type="EMBL" id="MH001449">
    <property type="protein sequence ID" value="AVO21625.1"/>
    <property type="molecule type" value="Genomic_DNA"/>
</dbReference>
<dbReference type="InterPro" id="IPR001466">
    <property type="entry name" value="Beta-lactam-related"/>
</dbReference>
<name>A0A2P1JR59_9CAUD</name>
<dbReference type="Pfam" id="PF00144">
    <property type="entry name" value="Beta-lactamase"/>
    <property type="match status" value="1"/>
</dbReference>
<feature type="compositionally biased region" description="Gly residues" evidence="1">
    <location>
        <begin position="894"/>
        <end position="920"/>
    </location>
</feature>
<dbReference type="KEGG" id="vg:60335205"/>
<sequence length="936" mass="94789">MIVAYNVYDADTHQKLNAQPVPIDQDFTWTGRSSGTPYRIYTTNVDQAGWESEPGEPSLVTTDAFTPESEMDPADKAVVDQIIADAMAAGAGPGLIWKITSPIGSYMGAVGSAGKRPITVDDHFRIGSATKPFTAAAVLRCVEQGLLSLEDTLADFDTPKYKLSDIPRSSEMKVRHLLMMRAGIFDEQKDINMLLRLVLFPGSEFNEEAHFNIAKAHQPMFDPGTSFHYTNASYTALGLIVQAVTGRNIRNVVIEDLFEPLGLTETSWPTTGRMPEPYASGFGGGVPGDPTGLHPSYAYAAGCIVSTINDLHKWVGHMRDSTFLGPEMYQVWMDTYCPIPLGSPFGPEMVAYGLGMYDFGDWKGHAGSWPGYECSPMWHPETGAIICVAENSQTIGTDGAGVATWSRIFPEIARHVVPGSMPNKTYISCSVPADPAVFKPAAANLGYGGVSQPVAGIGGGSTSLNAPSGSDVFAFVVWDRAATTPTVKFGGVAMDLLQVVYHNNDSASGGLAVYRAAGAGSGSAKTLEVSGASSAWVTAYGAVFGPVKSVGTPSVGYGSGTVHSQSVSNGPGTITLQAFSAAYMSSDVDVVSGARNRAKFRGTAPMLLVNTTNRSGEVSTISASPNRWASIAVNIAIAVDVDTKPLPAPLKLTGGQPAVVVDVANKVITPASAVLSIDGGRPGGEARTPTGGSIAITGGQPTINVAAAFEPFDEVNVTRTNAPVPAGAGGCYFTAGGAGGGGGSGRRSNSGYRYGGGGGGGGAYIDRVWIPRELMGPTYSSTRGLGGAGGAKSFSGDGKNGSSGGASSFTSGGISLIAGGGAGGARGTNSSSSGAGGAGGTASVTGITATSYVGGKGGNGGGNPTNGQSRSNGAGAGGGGGGGKNSNDSTFNGGSNGTSPGPGGSGGRGTGGGSGTGADGNPGEDGCNLIEWRAAP</sequence>
<keyword evidence="4" id="KW-1185">Reference proteome</keyword>
<protein>
    <submittedName>
        <fullName evidence="3">Minor tail protein</fullName>
    </submittedName>
</protein>
<dbReference type="SUPFAM" id="SSF56601">
    <property type="entry name" value="beta-lactamase/transpeptidase-like"/>
    <property type="match status" value="1"/>
</dbReference>
<dbReference type="Gene3D" id="3.40.710.10">
    <property type="entry name" value="DD-peptidase/beta-lactamase superfamily"/>
    <property type="match status" value="1"/>
</dbReference>
<proteinExistence type="predicted"/>
<evidence type="ECO:0000313" key="3">
    <source>
        <dbReference type="EMBL" id="AVO21625.1"/>
    </source>
</evidence>
<feature type="domain" description="Beta-lactamase-related" evidence="2">
    <location>
        <begin position="79"/>
        <end position="394"/>
    </location>
</feature>
<dbReference type="GeneID" id="60335205"/>
<dbReference type="InterPro" id="IPR012338">
    <property type="entry name" value="Beta-lactam/transpept-like"/>
</dbReference>
<feature type="region of interest" description="Disordered" evidence="1">
    <location>
        <begin position="855"/>
        <end position="936"/>
    </location>
</feature>
<gene>
    <name evidence="3" type="primary">19</name>
    <name evidence="3" type="ORF">SEA_MOOMOO_19</name>
</gene>
<dbReference type="PANTHER" id="PTHR46825">
    <property type="entry name" value="D-ALANYL-D-ALANINE-CARBOXYPEPTIDASE/ENDOPEPTIDASE AMPH"/>
    <property type="match status" value="1"/>
</dbReference>
<feature type="compositionally biased region" description="Gly residues" evidence="1">
    <location>
        <begin position="874"/>
        <end position="884"/>
    </location>
</feature>
<evidence type="ECO:0000313" key="4">
    <source>
        <dbReference type="Proteomes" id="UP000241634"/>
    </source>
</evidence>
<evidence type="ECO:0000259" key="2">
    <source>
        <dbReference type="Pfam" id="PF00144"/>
    </source>
</evidence>
<reference evidence="4" key="1">
    <citation type="submission" date="2018-02" db="EMBL/GenBank/DDBJ databases">
        <authorList>
            <person name="Cohen D.B."/>
            <person name="Kent A.D."/>
        </authorList>
    </citation>
    <scope>NUCLEOTIDE SEQUENCE [LARGE SCALE GENOMIC DNA]</scope>
</reference>
<evidence type="ECO:0000256" key="1">
    <source>
        <dbReference type="SAM" id="MobiDB-lite"/>
    </source>
</evidence>
<dbReference type="PANTHER" id="PTHR46825:SF9">
    <property type="entry name" value="BETA-LACTAMASE-RELATED DOMAIN-CONTAINING PROTEIN"/>
    <property type="match status" value="1"/>
</dbReference>
<feature type="compositionally biased region" description="Gly residues" evidence="1">
    <location>
        <begin position="855"/>
        <end position="864"/>
    </location>
</feature>
<dbReference type="Proteomes" id="UP000241634">
    <property type="component" value="Segment"/>
</dbReference>
<feature type="region of interest" description="Disordered" evidence="1">
    <location>
        <begin position="821"/>
        <end position="841"/>
    </location>
</feature>
<dbReference type="InterPro" id="IPR050491">
    <property type="entry name" value="AmpC-like"/>
</dbReference>
<organism evidence="3 4">
    <name type="scientific">Mycobacterium phage MooMoo</name>
    <dbReference type="NCBI Taxonomy" id="2108127"/>
    <lineage>
        <taxon>Viruses</taxon>
        <taxon>Duplodnaviria</taxon>
        <taxon>Heunggongvirae</taxon>
        <taxon>Uroviricota</taxon>
        <taxon>Caudoviricetes</taxon>
        <taxon>Gracegardnervirinae</taxon>
        <taxon>Moomoovirus</taxon>
        <taxon>Moomoovirus moomoo</taxon>
    </lineage>
</organism>